<proteinExistence type="predicted"/>
<organism evidence="1 2">
    <name type="scientific">Paludibaculum fermentans</name>
    <dbReference type="NCBI Taxonomy" id="1473598"/>
    <lineage>
        <taxon>Bacteria</taxon>
        <taxon>Pseudomonadati</taxon>
        <taxon>Acidobacteriota</taxon>
        <taxon>Terriglobia</taxon>
        <taxon>Bryobacterales</taxon>
        <taxon>Bryobacteraceae</taxon>
        <taxon>Paludibaculum</taxon>
    </lineage>
</organism>
<dbReference type="RefSeq" id="WP_194449340.1">
    <property type="nucleotide sequence ID" value="NZ_CP063849.1"/>
</dbReference>
<keyword evidence="2" id="KW-1185">Reference proteome</keyword>
<name>A0A7S7NQ38_PALFE</name>
<gene>
    <name evidence="1" type="ORF">IRI77_33815</name>
</gene>
<reference evidence="1 2" key="1">
    <citation type="submission" date="2020-10" db="EMBL/GenBank/DDBJ databases">
        <title>Complete genome sequence of Paludibaculum fermentans P105T, a facultatively anaerobic acidobacterium capable of dissimilatory Fe(III) reduction.</title>
        <authorList>
            <person name="Dedysh S.N."/>
            <person name="Beletsky A.V."/>
            <person name="Kulichevskaya I.S."/>
            <person name="Mardanov A.V."/>
            <person name="Ravin N.V."/>
        </authorList>
    </citation>
    <scope>NUCLEOTIDE SEQUENCE [LARGE SCALE GENOMIC DNA]</scope>
    <source>
        <strain evidence="1 2">P105</strain>
    </source>
</reference>
<protein>
    <submittedName>
        <fullName evidence="1">Uncharacterized protein</fullName>
    </submittedName>
</protein>
<dbReference type="Proteomes" id="UP000593892">
    <property type="component" value="Chromosome"/>
</dbReference>
<dbReference type="KEGG" id="pfer:IRI77_33815"/>
<dbReference type="AlphaFoldDB" id="A0A7S7NQ38"/>
<dbReference type="EMBL" id="CP063849">
    <property type="protein sequence ID" value="QOY87673.1"/>
    <property type="molecule type" value="Genomic_DNA"/>
</dbReference>
<sequence>MMRSLLFLGLAAALQGQPPTAMEEHFRGRQVTLLVDMPGDDSGVDVYAREAPAGHSDEAGGRLAKYGIALRRGQVAAVTLVKLKGDHIEFQLDGGGFTNRQLLGLPGYDSVHWGTTEEERRLRSSMMGTRDKERRRRLESEYDRVRRRRVRPLREQLEREERARHGSRFNIRFASEKAAAAVSAEELTALLRPYLELR</sequence>
<accession>A0A7S7NQ38</accession>
<evidence type="ECO:0000313" key="1">
    <source>
        <dbReference type="EMBL" id="QOY87673.1"/>
    </source>
</evidence>
<evidence type="ECO:0000313" key="2">
    <source>
        <dbReference type="Proteomes" id="UP000593892"/>
    </source>
</evidence>